<evidence type="ECO:0000259" key="6">
    <source>
        <dbReference type="SMART" id="SM00829"/>
    </source>
</evidence>
<organism evidence="7 8">
    <name type="scientific">Microbacterium pygmaeum</name>
    <dbReference type="NCBI Taxonomy" id="370764"/>
    <lineage>
        <taxon>Bacteria</taxon>
        <taxon>Bacillati</taxon>
        <taxon>Actinomycetota</taxon>
        <taxon>Actinomycetes</taxon>
        <taxon>Micrococcales</taxon>
        <taxon>Microbacteriaceae</taxon>
        <taxon>Microbacterium</taxon>
    </lineage>
</organism>
<dbReference type="PANTHER" id="PTHR43401">
    <property type="entry name" value="L-THREONINE 3-DEHYDROGENASE"/>
    <property type="match status" value="1"/>
</dbReference>
<dbReference type="SUPFAM" id="SSF50129">
    <property type="entry name" value="GroES-like"/>
    <property type="match status" value="1"/>
</dbReference>
<dbReference type="InterPro" id="IPR011032">
    <property type="entry name" value="GroES-like_sf"/>
</dbReference>
<reference evidence="7 8" key="1">
    <citation type="submission" date="2016-10" db="EMBL/GenBank/DDBJ databases">
        <authorList>
            <person name="de Groot N.N."/>
        </authorList>
    </citation>
    <scope>NUCLEOTIDE SEQUENCE [LARGE SCALE GENOMIC DNA]</scope>
    <source>
        <strain evidence="7 8">DSM 23142</strain>
    </source>
</reference>
<comment type="cofactor">
    <cofactor evidence="1 5">
        <name>Zn(2+)</name>
        <dbReference type="ChEBI" id="CHEBI:29105"/>
    </cofactor>
</comment>
<accession>A0A1G7X825</accession>
<feature type="domain" description="Enoyl reductase (ER)" evidence="6">
    <location>
        <begin position="12"/>
        <end position="362"/>
    </location>
</feature>
<evidence type="ECO:0000313" key="8">
    <source>
        <dbReference type="Proteomes" id="UP000199009"/>
    </source>
</evidence>
<proteinExistence type="inferred from homology"/>
<gene>
    <name evidence="7" type="ORF">SAMN04489810_1337</name>
</gene>
<protein>
    <submittedName>
        <fullName evidence="7">Alcohol dehydrogenase</fullName>
    </submittedName>
</protein>
<evidence type="ECO:0000256" key="2">
    <source>
        <dbReference type="ARBA" id="ARBA00022723"/>
    </source>
</evidence>
<keyword evidence="4" id="KW-0560">Oxidoreductase</keyword>
<keyword evidence="3 5" id="KW-0862">Zinc</keyword>
<sequence length="367" mass="38434">MVTTQSRQVVFSAPNEIAIDSIAVPDPGPDDVIVRVRRVGVCATDLHLLAGHIGDTFPLVPGHEFVGEVAAIGAAAAESHGLGIGDHVAVEMLLPCHRCPRCLEGTYNLCERDDMATGLSRGRQLGVNIPRTVAPGLWGGYSEYLYVPAEAIVHRLPADLPWDVAVLVEPFAVACRAVQRGRVGPGDRVLVIGPGPIGILLAAAARSAGASVVVLGTRDSRLRTARAFGADATINMREQDAETMVRAHVGALADVVIEAAGSSEAQQLAARLVRRGGRVVLAGACGAGSTTSFRSDEDLLTREIDVLPSFLSAGGFGSAIGLLERGDFPYADLITHSFPLDEVAAAFAVIAHREQDVMKVVLLPTGP</sequence>
<keyword evidence="2 5" id="KW-0479">Metal-binding</keyword>
<evidence type="ECO:0000256" key="3">
    <source>
        <dbReference type="ARBA" id="ARBA00022833"/>
    </source>
</evidence>
<dbReference type="InterPro" id="IPR013149">
    <property type="entry name" value="ADH-like_C"/>
</dbReference>
<keyword evidence="8" id="KW-1185">Reference proteome</keyword>
<dbReference type="AlphaFoldDB" id="A0A1G7X825"/>
<dbReference type="InterPro" id="IPR036291">
    <property type="entry name" value="NAD(P)-bd_dom_sf"/>
</dbReference>
<dbReference type="InterPro" id="IPR013154">
    <property type="entry name" value="ADH-like_N"/>
</dbReference>
<dbReference type="Pfam" id="PF00107">
    <property type="entry name" value="ADH_zinc_N"/>
    <property type="match status" value="1"/>
</dbReference>
<dbReference type="GO" id="GO:0016491">
    <property type="term" value="F:oxidoreductase activity"/>
    <property type="evidence" value="ECO:0007669"/>
    <property type="project" value="UniProtKB-KW"/>
</dbReference>
<comment type="similarity">
    <text evidence="5">Belongs to the zinc-containing alcohol dehydrogenase family.</text>
</comment>
<dbReference type="STRING" id="370764.SAMN04489810_1337"/>
<dbReference type="GO" id="GO:0008270">
    <property type="term" value="F:zinc ion binding"/>
    <property type="evidence" value="ECO:0007669"/>
    <property type="project" value="InterPro"/>
</dbReference>
<dbReference type="SUPFAM" id="SSF51735">
    <property type="entry name" value="NAD(P)-binding Rossmann-fold domains"/>
    <property type="match status" value="1"/>
</dbReference>
<dbReference type="Proteomes" id="UP000199009">
    <property type="component" value="Chromosome I"/>
</dbReference>
<dbReference type="OrthoDB" id="9797931at2"/>
<evidence type="ECO:0000256" key="1">
    <source>
        <dbReference type="ARBA" id="ARBA00001947"/>
    </source>
</evidence>
<dbReference type="SMART" id="SM00829">
    <property type="entry name" value="PKS_ER"/>
    <property type="match status" value="1"/>
</dbReference>
<name>A0A1G7X825_9MICO</name>
<dbReference type="PANTHER" id="PTHR43401:SF2">
    <property type="entry name" value="L-THREONINE 3-DEHYDROGENASE"/>
    <property type="match status" value="1"/>
</dbReference>
<dbReference type="InterPro" id="IPR050129">
    <property type="entry name" value="Zn_alcohol_dh"/>
</dbReference>
<dbReference type="EMBL" id="LT629692">
    <property type="protein sequence ID" value="SDG80322.1"/>
    <property type="molecule type" value="Genomic_DNA"/>
</dbReference>
<dbReference type="InterPro" id="IPR002328">
    <property type="entry name" value="ADH_Zn_CS"/>
</dbReference>
<dbReference type="Pfam" id="PF08240">
    <property type="entry name" value="ADH_N"/>
    <property type="match status" value="1"/>
</dbReference>
<evidence type="ECO:0000256" key="4">
    <source>
        <dbReference type="ARBA" id="ARBA00023002"/>
    </source>
</evidence>
<dbReference type="PROSITE" id="PS00059">
    <property type="entry name" value="ADH_ZINC"/>
    <property type="match status" value="1"/>
</dbReference>
<dbReference type="Gene3D" id="3.90.180.10">
    <property type="entry name" value="Medium-chain alcohol dehydrogenases, catalytic domain"/>
    <property type="match status" value="1"/>
</dbReference>
<evidence type="ECO:0000313" key="7">
    <source>
        <dbReference type="EMBL" id="SDG80322.1"/>
    </source>
</evidence>
<dbReference type="InterPro" id="IPR020843">
    <property type="entry name" value="ER"/>
</dbReference>
<evidence type="ECO:0000256" key="5">
    <source>
        <dbReference type="RuleBase" id="RU361277"/>
    </source>
</evidence>
<dbReference type="Gene3D" id="3.40.50.720">
    <property type="entry name" value="NAD(P)-binding Rossmann-like Domain"/>
    <property type="match status" value="1"/>
</dbReference>